<dbReference type="KEGG" id="gsh:117349071"/>
<dbReference type="InParanoid" id="A0A6P8P2T3"/>
<feature type="compositionally biased region" description="Basic and acidic residues" evidence="1">
    <location>
        <begin position="228"/>
        <end position="241"/>
    </location>
</feature>
<organism evidence="3 4">
    <name type="scientific">Geotrypetes seraphini</name>
    <name type="common">Gaboon caecilian</name>
    <name type="synonym">Caecilia seraphini</name>
    <dbReference type="NCBI Taxonomy" id="260995"/>
    <lineage>
        <taxon>Eukaryota</taxon>
        <taxon>Metazoa</taxon>
        <taxon>Chordata</taxon>
        <taxon>Craniata</taxon>
        <taxon>Vertebrata</taxon>
        <taxon>Euteleostomi</taxon>
        <taxon>Amphibia</taxon>
        <taxon>Gymnophiona</taxon>
        <taxon>Geotrypetes</taxon>
    </lineage>
</organism>
<feature type="compositionally biased region" description="Basic and acidic residues" evidence="1">
    <location>
        <begin position="650"/>
        <end position="662"/>
    </location>
</feature>
<evidence type="ECO:0000313" key="4">
    <source>
        <dbReference type="RefSeq" id="XP_033777904.1"/>
    </source>
</evidence>
<evidence type="ECO:0000313" key="3">
    <source>
        <dbReference type="Proteomes" id="UP000515159"/>
    </source>
</evidence>
<dbReference type="AlphaFoldDB" id="A0A6P8P2T3"/>
<dbReference type="RefSeq" id="XP_033777904.1">
    <property type="nucleotide sequence ID" value="XM_033922013.1"/>
</dbReference>
<dbReference type="Pfam" id="PF15718">
    <property type="entry name" value="MNR"/>
    <property type="match status" value="2"/>
</dbReference>
<dbReference type="FunCoup" id="A0A6P8P2T3">
    <property type="interactions" value="1356"/>
</dbReference>
<feature type="region of interest" description="Disordered" evidence="1">
    <location>
        <begin position="750"/>
        <end position="769"/>
    </location>
</feature>
<keyword evidence="2" id="KW-0812">Transmembrane</keyword>
<feature type="region of interest" description="Disordered" evidence="1">
    <location>
        <begin position="45"/>
        <end position="65"/>
    </location>
</feature>
<proteinExistence type="predicted"/>
<dbReference type="Proteomes" id="UP000515159">
    <property type="component" value="Chromosome 15"/>
</dbReference>
<feature type="region of interest" description="Disordered" evidence="1">
    <location>
        <begin position="295"/>
        <end position="328"/>
    </location>
</feature>
<feature type="compositionally biased region" description="Basic and acidic residues" evidence="1">
    <location>
        <begin position="317"/>
        <end position="328"/>
    </location>
</feature>
<name>A0A6P8P2T3_GEOSA</name>
<dbReference type="GO" id="GO:0034451">
    <property type="term" value="C:centriolar satellite"/>
    <property type="evidence" value="ECO:0007669"/>
    <property type="project" value="TreeGrafter"/>
</dbReference>
<dbReference type="GO" id="GO:0007099">
    <property type="term" value="P:centriole replication"/>
    <property type="evidence" value="ECO:0007669"/>
    <property type="project" value="InterPro"/>
</dbReference>
<feature type="region of interest" description="Disordered" evidence="1">
    <location>
        <begin position="228"/>
        <end position="282"/>
    </location>
</feature>
<dbReference type="GeneID" id="117349071"/>
<keyword evidence="3" id="KW-1185">Reference proteome</keyword>
<feature type="compositionally biased region" description="Basic and acidic residues" evidence="1">
    <location>
        <begin position="707"/>
        <end position="718"/>
    </location>
</feature>
<dbReference type="OrthoDB" id="10072648at2759"/>
<feature type="region of interest" description="Disordered" evidence="1">
    <location>
        <begin position="645"/>
        <end position="718"/>
    </location>
</feature>
<feature type="transmembrane region" description="Helical" evidence="2">
    <location>
        <begin position="6"/>
        <end position="31"/>
    </location>
</feature>
<feature type="compositionally biased region" description="Basic and acidic residues" evidence="1">
    <location>
        <begin position="46"/>
        <end position="56"/>
    </location>
</feature>
<dbReference type="PANTHER" id="PTHR15732">
    <property type="entry name" value="PROTEIN MOONRAKER"/>
    <property type="match status" value="1"/>
</dbReference>
<protein>
    <submittedName>
        <fullName evidence="4">Protein moonraker isoform X1</fullName>
    </submittedName>
</protein>
<feature type="region of interest" description="Disordered" evidence="1">
    <location>
        <begin position="493"/>
        <end position="588"/>
    </location>
</feature>
<keyword evidence="2" id="KW-0472">Membrane</keyword>
<dbReference type="InterPro" id="IPR031447">
    <property type="entry name" value="MNR"/>
</dbReference>
<reference evidence="4" key="1">
    <citation type="submission" date="2025-08" db="UniProtKB">
        <authorList>
            <consortium name="RefSeq"/>
        </authorList>
    </citation>
    <scope>IDENTIFICATION</scope>
</reference>
<dbReference type="GO" id="GO:0071539">
    <property type="term" value="P:protein localization to centrosome"/>
    <property type="evidence" value="ECO:0007669"/>
    <property type="project" value="TreeGrafter"/>
</dbReference>
<evidence type="ECO:0000256" key="2">
    <source>
        <dbReference type="SAM" id="Phobius"/>
    </source>
</evidence>
<dbReference type="PANTHER" id="PTHR15732:SF4">
    <property type="entry name" value="PROTEIN MOONRAKER"/>
    <property type="match status" value="1"/>
</dbReference>
<dbReference type="CTD" id="9851"/>
<accession>A0A6P8P2T3</accession>
<feature type="compositionally biased region" description="Polar residues" evidence="1">
    <location>
        <begin position="666"/>
        <end position="675"/>
    </location>
</feature>
<evidence type="ECO:0000256" key="1">
    <source>
        <dbReference type="SAM" id="MobiDB-lite"/>
    </source>
</evidence>
<feature type="compositionally biased region" description="Basic and acidic residues" evidence="1">
    <location>
        <begin position="543"/>
        <end position="553"/>
    </location>
</feature>
<keyword evidence="2" id="KW-1133">Transmembrane helix</keyword>
<feature type="compositionally biased region" description="Basic and acidic residues" evidence="1">
    <location>
        <begin position="564"/>
        <end position="575"/>
    </location>
</feature>
<gene>
    <name evidence="4" type="primary">KIAA0753</name>
</gene>
<sequence>MIDSLYSAVSFCLIYFFFFFFLGGGCVPPFLSLWQLKADLQSGDLPRGHKEQRRDLSSQPLGAEAAEKCPSLRPVRRRYLLLPAGPTVVVMAPIEMLKMAVDYQHQNTVSNAKGLGISNVSHAQFAPGTKLDKNNHLRNPPCLQTQLQFNRNVPAHPSNLAIRYSTPGPIIIEKLTQSHSQSNIQQKDDDVQSSRSSLSFSVVSEDKLNLAVQMAKRDIKRKHLEEKLKQDVAKKSQEKSSKFSISKETAHKRPGNIADRNKSRSQVHFKNRQQLPSEVTDSGAKVYVYTPNDGVLHPAFSDSPPTHDPGPGPKMSPQKESDRSVREVRRLQKELSRYIQKIEELAKKERSVEVLDPDEERRDRIRQQEQNIRSARILYVLQQQVKEIQADLEKLSPHKIKHTKKSLAMSRLAAAHRAAIRALQMFVTQFNDQTEQQIPAHYKELGQLIRQLSLCSAKLDKEADSCLSDTIISILQQVENLDSLLEKKQTPKKMKKLVSKVPNRSPPARELFPVRQQSVSPRRGKKAPVLKEQEPPAHTGLEVTERPLTEQTKHSAITRNIGSHLDKDQLSKHGDSITIPSRNAIPKADGESLAEAGILKGDAQPESEPLKNKGVLLPERPQGFRQVRKLRPRQSTVKSARFQDTTVSFRLKENRPPTKENKTPWVPTNPTSTPASPRRVIWGKAKVSPSKPFGKGDASRDQAALPRDSKEERQLTGAEKEAIRLAWLDSETARRMDQLNKLHREEMDSKYKLRSDLSSPARVTPQNQLRTHRDNEQVTANTDVVSEMPSNDVLEDTARELWNMERFKKLNNEAIAFQYSPNLEMMIQRLEEMERYQESVRRRVNQIVYAGPEFWVNEEKERENAPIDKRPVSPHPIRIIKTVEHKDPEVSIVLEKPLEGAVLSGAVELEEELENRYDLPRPLPLEMAWQNKGCTFLSIPKQMMQSVRDYNDRYGRHLRLTSHEAIGGFNPWHITESLAEDLLEGALCDVAAELQDVCEDYAEAVFTSEFLQPTM</sequence>